<name>A0A918A0J0_9ACTN</name>
<organism evidence="8 9">
    <name type="scientific">Wenjunlia tyrosinilytica</name>
    <dbReference type="NCBI Taxonomy" id="1544741"/>
    <lineage>
        <taxon>Bacteria</taxon>
        <taxon>Bacillati</taxon>
        <taxon>Actinomycetota</taxon>
        <taxon>Actinomycetes</taxon>
        <taxon>Kitasatosporales</taxon>
        <taxon>Streptomycetaceae</taxon>
        <taxon>Wenjunlia</taxon>
    </lineage>
</organism>
<dbReference type="InterPro" id="IPR007267">
    <property type="entry name" value="GtrA_DPMS_TM"/>
</dbReference>
<evidence type="ECO:0000256" key="6">
    <source>
        <dbReference type="SAM" id="Phobius"/>
    </source>
</evidence>
<proteinExistence type="inferred from homology"/>
<keyword evidence="4 6" id="KW-1133">Transmembrane helix</keyword>
<comment type="similarity">
    <text evidence="2">Belongs to the GtrA family.</text>
</comment>
<evidence type="ECO:0000256" key="1">
    <source>
        <dbReference type="ARBA" id="ARBA00004141"/>
    </source>
</evidence>
<evidence type="ECO:0000256" key="2">
    <source>
        <dbReference type="ARBA" id="ARBA00009399"/>
    </source>
</evidence>
<gene>
    <name evidence="8" type="ORF">GCM10012280_71100</name>
</gene>
<keyword evidence="5 6" id="KW-0472">Membrane</keyword>
<reference evidence="8" key="1">
    <citation type="journal article" date="2014" name="Int. J. Syst. Evol. Microbiol.">
        <title>Complete genome sequence of Corynebacterium casei LMG S-19264T (=DSM 44701T), isolated from a smear-ripened cheese.</title>
        <authorList>
            <consortium name="US DOE Joint Genome Institute (JGI-PGF)"/>
            <person name="Walter F."/>
            <person name="Albersmeier A."/>
            <person name="Kalinowski J."/>
            <person name="Ruckert C."/>
        </authorList>
    </citation>
    <scope>NUCLEOTIDE SEQUENCE</scope>
    <source>
        <strain evidence="8">CGMCC 4.7201</strain>
    </source>
</reference>
<dbReference type="EMBL" id="BMMS01000082">
    <property type="protein sequence ID" value="GGP01045.1"/>
    <property type="molecule type" value="Genomic_DNA"/>
</dbReference>
<feature type="domain" description="GtrA/DPMS transmembrane" evidence="7">
    <location>
        <begin position="24"/>
        <end position="152"/>
    </location>
</feature>
<dbReference type="PANTHER" id="PTHR38459">
    <property type="entry name" value="PROPHAGE BACTOPRENOL-LINKED GLUCOSE TRANSLOCASE HOMOLOG"/>
    <property type="match status" value="1"/>
</dbReference>
<dbReference type="RefSeq" id="WP_189135957.1">
    <property type="nucleotide sequence ID" value="NZ_BMMS01000082.1"/>
</dbReference>
<comment type="subcellular location">
    <subcellularLocation>
        <location evidence="1">Membrane</location>
        <topology evidence="1">Multi-pass membrane protein</topology>
    </subcellularLocation>
</comment>
<dbReference type="PANTHER" id="PTHR38459:SF1">
    <property type="entry name" value="PROPHAGE BACTOPRENOL-LINKED GLUCOSE TRANSLOCASE HOMOLOG"/>
    <property type="match status" value="1"/>
</dbReference>
<keyword evidence="3 6" id="KW-0812">Transmembrane</keyword>
<dbReference type="GO" id="GO:0005886">
    <property type="term" value="C:plasma membrane"/>
    <property type="evidence" value="ECO:0007669"/>
    <property type="project" value="TreeGrafter"/>
</dbReference>
<evidence type="ECO:0000313" key="8">
    <source>
        <dbReference type="EMBL" id="GGP01045.1"/>
    </source>
</evidence>
<accession>A0A918A0J0</accession>
<protein>
    <recommendedName>
        <fullName evidence="7">GtrA/DPMS transmembrane domain-containing protein</fullName>
    </recommendedName>
</protein>
<evidence type="ECO:0000256" key="4">
    <source>
        <dbReference type="ARBA" id="ARBA00022989"/>
    </source>
</evidence>
<feature type="transmembrane region" description="Helical" evidence="6">
    <location>
        <begin position="129"/>
        <end position="147"/>
    </location>
</feature>
<dbReference type="AlphaFoldDB" id="A0A918A0J0"/>
<keyword evidence="9" id="KW-1185">Reference proteome</keyword>
<evidence type="ECO:0000256" key="5">
    <source>
        <dbReference type="ARBA" id="ARBA00023136"/>
    </source>
</evidence>
<evidence type="ECO:0000259" key="7">
    <source>
        <dbReference type="Pfam" id="PF04138"/>
    </source>
</evidence>
<sequence>MSVLASLALRTGEAIRGIWREVTKFGIVGALAFVVDNGGYNLLVFGLPGAGGGPMRSAPVRASVAAAAAAMIFSWAGNRYWTYRHQHREKLTQELALFTFVNVVGLVITAGTVYVSRHAAGLDSVLSDNVARIFGWGVATLFRFFAYRRYVFVAP</sequence>
<dbReference type="InterPro" id="IPR051401">
    <property type="entry name" value="GtrA_CellWall_Glycosyl"/>
</dbReference>
<feature type="transmembrane region" description="Helical" evidence="6">
    <location>
        <begin position="58"/>
        <end position="76"/>
    </location>
</feature>
<feature type="transmembrane region" description="Helical" evidence="6">
    <location>
        <begin position="24"/>
        <end position="46"/>
    </location>
</feature>
<dbReference type="GO" id="GO:0000271">
    <property type="term" value="P:polysaccharide biosynthetic process"/>
    <property type="evidence" value="ECO:0007669"/>
    <property type="project" value="InterPro"/>
</dbReference>
<feature type="transmembrane region" description="Helical" evidence="6">
    <location>
        <begin position="96"/>
        <end position="117"/>
    </location>
</feature>
<evidence type="ECO:0000313" key="9">
    <source>
        <dbReference type="Proteomes" id="UP000641932"/>
    </source>
</evidence>
<evidence type="ECO:0000256" key="3">
    <source>
        <dbReference type="ARBA" id="ARBA00022692"/>
    </source>
</evidence>
<comment type="caution">
    <text evidence="8">The sequence shown here is derived from an EMBL/GenBank/DDBJ whole genome shotgun (WGS) entry which is preliminary data.</text>
</comment>
<dbReference type="Proteomes" id="UP000641932">
    <property type="component" value="Unassembled WGS sequence"/>
</dbReference>
<dbReference type="Pfam" id="PF04138">
    <property type="entry name" value="GtrA_DPMS_TM"/>
    <property type="match status" value="1"/>
</dbReference>
<reference evidence="8" key="2">
    <citation type="submission" date="2020-09" db="EMBL/GenBank/DDBJ databases">
        <authorList>
            <person name="Sun Q."/>
            <person name="Zhou Y."/>
        </authorList>
    </citation>
    <scope>NUCLEOTIDE SEQUENCE</scope>
    <source>
        <strain evidence="8">CGMCC 4.7201</strain>
    </source>
</reference>